<dbReference type="Proteomes" id="UP000761534">
    <property type="component" value="Unassembled WGS sequence"/>
</dbReference>
<feature type="compositionally biased region" description="Pro residues" evidence="1">
    <location>
        <begin position="203"/>
        <end position="212"/>
    </location>
</feature>
<dbReference type="AlphaFoldDB" id="A0A642VD05"/>
<sequence length="430" mass="48492">MSSTEWWPDPSDPAAFNDAGFPLFDGSLQNSNNFPLVTDSNDPIPYSHIQQLRQSYYNGTKDFYLQNYPYRQQSAQIHDATPVQQQHPLPPQPPVIDHNYSQYDTLYDNIMVWNDSHEHYQPQPMNISLSAPTRLHNNSSSNPTPPPPPAQAITTNGNNRGLGLFIDNGNDKQTQQYMHNTNNHYNTNSSSHTRNPDPQKFVHPPPRPPTYPPNELTFVHEANNFANKSSTNKIAKKKKSTTNLRRNNNQQKNVLMSVNDQLSTNQAPPPPPQLQTPLKTKSSEPKSSPTTIPMKTSTGCIQKVTSSIPDNDLSISPTPMAKSSSMFAESTQFHDNSSPPKGVFINKHNRTPDLFSDFKDLEKSGEEITSKYFQNPQTLFAKQQQQQQHDVSKSIAAFGSKPWNLDDEATKLIQQSDFLHRNNSNDIESL</sequence>
<organism evidence="2 3">
    <name type="scientific">Trichomonascus ciferrii</name>
    <dbReference type="NCBI Taxonomy" id="44093"/>
    <lineage>
        <taxon>Eukaryota</taxon>
        <taxon>Fungi</taxon>
        <taxon>Dikarya</taxon>
        <taxon>Ascomycota</taxon>
        <taxon>Saccharomycotina</taxon>
        <taxon>Dipodascomycetes</taxon>
        <taxon>Dipodascales</taxon>
        <taxon>Trichomonascaceae</taxon>
        <taxon>Trichomonascus</taxon>
        <taxon>Trichomonascus ciferrii complex</taxon>
    </lineage>
</organism>
<feature type="region of interest" description="Disordered" evidence="1">
    <location>
        <begin position="127"/>
        <end position="213"/>
    </location>
</feature>
<feature type="region of interest" description="Disordered" evidence="1">
    <location>
        <begin position="225"/>
        <end position="342"/>
    </location>
</feature>
<feature type="compositionally biased region" description="Low complexity" evidence="1">
    <location>
        <begin position="179"/>
        <end position="193"/>
    </location>
</feature>
<name>A0A642VD05_9ASCO</name>
<accession>A0A642VD05</accession>
<feature type="compositionally biased region" description="Polar residues" evidence="1">
    <location>
        <begin position="244"/>
        <end position="266"/>
    </location>
</feature>
<keyword evidence="3" id="KW-1185">Reference proteome</keyword>
<reference evidence="2" key="1">
    <citation type="journal article" date="2019" name="G3 (Bethesda)">
        <title>Genome Assemblies of Two Rare Opportunistic Yeast Pathogens: Diutina rugosa (syn. Candida rugosa) and Trichomonascus ciferrii (syn. Candida ciferrii).</title>
        <authorList>
            <person name="Mixao V."/>
            <person name="Saus E."/>
            <person name="Hansen A.P."/>
            <person name="Lass-Florl C."/>
            <person name="Gabaldon T."/>
        </authorList>
    </citation>
    <scope>NUCLEOTIDE SEQUENCE</scope>
    <source>
        <strain evidence="2">CBS 4856</strain>
    </source>
</reference>
<feature type="compositionally biased region" description="Polar residues" evidence="1">
    <location>
        <begin position="294"/>
        <end position="339"/>
    </location>
</feature>
<dbReference type="EMBL" id="SWFS01000050">
    <property type="protein sequence ID" value="KAA8917267.1"/>
    <property type="molecule type" value="Genomic_DNA"/>
</dbReference>
<gene>
    <name evidence="2" type="ORF">TRICI_000553</name>
</gene>
<dbReference type="VEuPathDB" id="FungiDB:TRICI_000553"/>
<evidence type="ECO:0000313" key="3">
    <source>
        <dbReference type="Proteomes" id="UP000761534"/>
    </source>
</evidence>
<evidence type="ECO:0000256" key="1">
    <source>
        <dbReference type="SAM" id="MobiDB-lite"/>
    </source>
</evidence>
<evidence type="ECO:0000313" key="2">
    <source>
        <dbReference type="EMBL" id="KAA8917267.1"/>
    </source>
</evidence>
<proteinExistence type="predicted"/>
<feature type="compositionally biased region" description="Low complexity" evidence="1">
    <location>
        <begin position="275"/>
        <end position="293"/>
    </location>
</feature>
<comment type="caution">
    <text evidence="2">The sequence shown here is derived from an EMBL/GenBank/DDBJ whole genome shotgun (WGS) entry which is preliminary data.</text>
</comment>
<protein>
    <submittedName>
        <fullName evidence="2">Uncharacterized protein</fullName>
    </submittedName>
</protein>